<dbReference type="InterPro" id="IPR015422">
    <property type="entry name" value="PyrdxlP-dep_Trfase_small"/>
</dbReference>
<feature type="domain" description="Glycine dehydrogenase C-terminal" evidence="2">
    <location>
        <begin position="1"/>
        <end position="56"/>
    </location>
</feature>
<dbReference type="Pfam" id="PF21478">
    <property type="entry name" value="GcvP2_C"/>
    <property type="match status" value="1"/>
</dbReference>
<dbReference type="EMBL" id="KV892157">
    <property type="protein sequence ID" value="OON21381.1"/>
    <property type="molecule type" value="Genomic_DNA"/>
</dbReference>
<dbReference type="Gene3D" id="3.90.1150.10">
    <property type="entry name" value="Aspartate Aminotransferase, domain 1"/>
    <property type="match status" value="1"/>
</dbReference>
<protein>
    <recommendedName>
        <fullName evidence="2">Glycine dehydrogenase C-terminal domain-containing protein</fullName>
    </recommendedName>
</protein>
<sequence>MSWPVPSSLMIEPTECESRAECDRLCDALILIKQEIEKVARGEWPIDCNPLKLAPHTVEDVTCDKWDRPYSRQEAAFPAPWHCVTKGLFDRRSKTWPTVGRIDDAYGDTHLCCAVPTGY</sequence>
<dbReference type="GO" id="GO:0030170">
    <property type="term" value="F:pyridoxal phosphate binding"/>
    <property type="evidence" value="ECO:0007669"/>
    <property type="project" value="TreeGrafter"/>
</dbReference>
<dbReference type="PANTHER" id="PTHR11773">
    <property type="entry name" value="GLYCINE DEHYDROGENASE, DECARBOXYLATING"/>
    <property type="match status" value="1"/>
</dbReference>
<dbReference type="GO" id="GO:0016594">
    <property type="term" value="F:glycine binding"/>
    <property type="evidence" value="ECO:0007669"/>
    <property type="project" value="TreeGrafter"/>
</dbReference>
<dbReference type="GO" id="GO:0019464">
    <property type="term" value="P:glycine decarboxylation via glycine cleavage system"/>
    <property type="evidence" value="ECO:0007669"/>
    <property type="project" value="TreeGrafter"/>
</dbReference>
<dbReference type="GO" id="GO:0005739">
    <property type="term" value="C:mitochondrion"/>
    <property type="evidence" value="ECO:0007669"/>
    <property type="project" value="TreeGrafter"/>
</dbReference>
<dbReference type="PANTHER" id="PTHR11773:SF1">
    <property type="entry name" value="GLYCINE DEHYDROGENASE (DECARBOXYLATING), MITOCHONDRIAL"/>
    <property type="match status" value="1"/>
</dbReference>
<evidence type="ECO:0000256" key="1">
    <source>
        <dbReference type="ARBA" id="ARBA00022898"/>
    </source>
</evidence>
<dbReference type="GO" id="GO:0004375">
    <property type="term" value="F:glycine dehydrogenase (decarboxylating) activity"/>
    <property type="evidence" value="ECO:0007669"/>
    <property type="project" value="InterPro"/>
</dbReference>
<dbReference type="InterPro" id="IPR020581">
    <property type="entry name" value="GDC_P"/>
</dbReference>
<proteinExistence type="predicted"/>
<accession>A0A1S8X415</accession>
<keyword evidence="1" id="KW-0663">Pyridoxal phosphate</keyword>
<evidence type="ECO:0000313" key="3">
    <source>
        <dbReference type="EMBL" id="OON21381.1"/>
    </source>
</evidence>
<gene>
    <name evidence="3" type="ORF">X801_02725</name>
</gene>
<dbReference type="InterPro" id="IPR049316">
    <property type="entry name" value="GDC-P_C"/>
</dbReference>
<organism evidence="3 4">
    <name type="scientific">Opisthorchis viverrini</name>
    <name type="common">Southeast Asian liver fluke</name>
    <dbReference type="NCBI Taxonomy" id="6198"/>
    <lineage>
        <taxon>Eukaryota</taxon>
        <taxon>Metazoa</taxon>
        <taxon>Spiralia</taxon>
        <taxon>Lophotrochozoa</taxon>
        <taxon>Platyhelminthes</taxon>
        <taxon>Trematoda</taxon>
        <taxon>Digenea</taxon>
        <taxon>Opisthorchiida</taxon>
        <taxon>Opisthorchiata</taxon>
        <taxon>Opisthorchiidae</taxon>
        <taxon>Opisthorchis</taxon>
    </lineage>
</organism>
<dbReference type="Proteomes" id="UP000243686">
    <property type="component" value="Unassembled WGS sequence"/>
</dbReference>
<dbReference type="AlphaFoldDB" id="A0A1S8X415"/>
<dbReference type="InterPro" id="IPR015424">
    <property type="entry name" value="PyrdxlP-dep_Trfase"/>
</dbReference>
<dbReference type="GO" id="GO:0005960">
    <property type="term" value="C:glycine cleavage complex"/>
    <property type="evidence" value="ECO:0007669"/>
    <property type="project" value="TreeGrafter"/>
</dbReference>
<name>A0A1S8X415_OPIVI</name>
<evidence type="ECO:0000313" key="4">
    <source>
        <dbReference type="Proteomes" id="UP000243686"/>
    </source>
</evidence>
<evidence type="ECO:0000259" key="2">
    <source>
        <dbReference type="Pfam" id="PF21478"/>
    </source>
</evidence>
<reference evidence="3 4" key="1">
    <citation type="submission" date="2015-03" db="EMBL/GenBank/DDBJ databases">
        <title>Draft genome of the nematode, Opisthorchis viverrini.</title>
        <authorList>
            <person name="Mitreva M."/>
        </authorList>
    </citation>
    <scope>NUCLEOTIDE SEQUENCE [LARGE SCALE GENOMIC DNA]</scope>
    <source>
        <strain evidence="3">Khon Kaen</strain>
    </source>
</reference>
<dbReference type="SUPFAM" id="SSF53383">
    <property type="entry name" value="PLP-dependent transferases"/>
    <property type="match status" value="1"/>
</dbReference>
<keyword evidence="4" id="KW-1185">Reference proteome</keyword>